<dbReference type="OrthoDB" id="8186989at2759"/>
<evidence type="ECO:0000256" key="2">
    <source>
        <dbReference type="ARBA" id="ARBA00023015"/>
    </source>
</evidence>
<feature type="compositionally biased region" description="Basic and acidic residues" evidence="6">
    <location>
        <begin position="221"/>
        <end position="231"/>
    </location>
</feature>
<evidence type="ECO:0008006" key="9">
    <source>
        <dbReference type="Google" id="ProtNLM"/>
    </source>
</evidence>
<comment type="subcellular location">
    <subcellularLocation>
        <location evidence="1">Nucleus</location>
    </subcellularLocation>
</comment>
<sequence>MSTVVESNTTTTRSVILPTTTETCDELPPLPNGTLLSDDETPAAIITTTTTTTMDDGDVIMEDAKVAPSSPAIAKPILDLDVKLTPESAVKEEPSPHVNTELASDDVEMVDLSSENSVKKEEQVLEVVIMEEEVLPPVTDRDIKRLQSALLLEESQLILMKRMFQLQNAPPKSEKREETLGERERERESRKALLQGKTTNGSVTVHQNGVKGSAKGFMGGKGDKANLKDPKVRMQSIMKGGTISNNYPRSNVGPAMLELSKSLANKQSVNLAKAQQQQMGANHSAGGQAAGPRGGLPPQHARQQQPAPPQPSQAHPLERLEQQLSEEKANLKRQMEKVLLQIMPPKPPATDTNFIPATICPDFIALLGMELAASYAITQKNLVDQSPYPEPFVCLSCQENVCPAWKVDTETGGVVCESCFTASRTNAARLSHIENLKVAFADAIEKESELDRRHAATMAKARASHLAENIAPVVVPVYSPQKPVVQRNSNHHQSVNSNNNSYHHNNNNNTAHHVNRPASKQHQQQHHHQQQQPLYHHQQHHHNPHHSNSGMGHAQQHPPHHRSSLPPAPQSRHSGKPPISSPYAQQIGAPQPYAPPSSSSKVQHLAYHGGGGGGGSASSRQKESSDRQFLLEMISQGKTTHKQHQQQQSAGNSWRK</sequence>
<keyword evidence="5" id="KW-0539">Nucleus</keyword>
<evidence type="ECO:0000313" key="7">
    <source>
        <dbReference type="EMBL" id="OQV24297.1"/>
    </source>
</evidence>
<dbReference type="PANTHER" id="PTHR13455">
    <property type="entry name" value="TRANSCRIPTIONAL REPRESSOR P66-RELATED"/>
    <property type="match status" value="1"/>
</dbReference>
<dbReference type="EMBL" id="MTYJ01000007">
    <property type="protein sequence ID" value="OQV24297.1"/>
    <property type="molecule type" value="Genomic_DNA"/>
</dbReference>
<keyword evidence="4" id="KW-0804">Transcription</keyword>
<feature type="compositionally biased region" description="Low complexity" evidence="6">
    <location>
        <begin position="645"/>
        <end position="656"/>
    </location>
</feature>
<feature type="region of interest" description="Disordered" evidence="6">
    <location>
        <begin position="168"/>
        <end position="231"/>
    </location>
</feature>
<feature type="compositionally biased region" description="Polar residues" evidence="6">
    <location>
        <begin position="196"/>
        <end position="207"/>
    </location>
</feature>
<evidence type="ECO:0000256" key="1">
    <source>
        <dbReference type="ARBA" id="ARBA00004123"/>
    </source>
</evidence>
<evidence type="ECO:0000256" key="5">
    <source>
        <dbReference type="ARBA" id="ARBA00023242"/>
    </source>
</evidence>
<protein>
    <recommendedName>
        <fullName evidence="9">GATA-type domain-containing protein</fullName>
    </recommendedName>
</protein>
<keyword evidence="8" id="KW-1185">Reference proteome</keyword>
<feature type="region of interest" description="Disordered" evidence="6">
    <location>
        <begin position="268"/>
        <end position="315"/>
    </location>
</feature>
<reference evidence="8" key="1">
    <citation type="submission" date="2017-01" db="EMBL/GenBank/DDBJ databases">
        <title>Comparative genomics of anhydrobiosis in the tardigrade Hypsibius dujardini.</title>
        <authorList>
            <person name="Yoshida Y."/>
            <person name="Koutsovoulos G."/>
            <person name="Laetsch D."/>
            <person name="Stevens L."/>
            <person name="Kumar S."/>
            <person name="Horikawa D."/>
            <person name="Ishino K."/>
            <person name="Komine S."/>
            <person name="Tomita M."/>
            <person name="Blaxter M."/>
            <person name="Arakawa K."/>
        </authorList>
    </citation>
    <scope>NUCLEOTIDE SEQUENCE [LARGE SCALE GENOMIC DNA]</scope>
    <source>
        <strain evidence="8">Z151</strain>
    </source>
</reference>
<feature type="compositionally biased region" description="Polar residues" evidence="6">
    <location>
        <begin position="268"/>
        <end position="281"/>
    </location>
</feature>
<proteinExistence type="predicted"/>
<organism evidence="7 8">
    <name type="scientific">Hypsibius exemplaris</name>
    <name type="common">Freshwater tardigrade</name>
    <dbReference type="NCBI Taxonomy" id="2072580"/>
    <lineage>
        <taxon>Eukaryota</taxon>
        <taxon>Metazoa</taxon>
        <taxon>Ecdysozoa</taxon>
        <taxon>Tardigrada</taxon>
        <taxon>Eutardigrada</taxon>
        <taxon>Parachela</taxon>
        <taxon>Hypsibioidea</taxon>
        <taxon>Hypsibiidae</taxon>
        <taxon>Hypsibius</taxon>
    </lineage>
</organism>
<keyword evidence="2" id="KW-0805">Transcription regulation</keyword>
<evidence type="ECO:0000256" key="3">
    <source>
        <dbReference type="ARBA" id="ARBA00023054"/>
    </source>
</evidence>
<dbReference type="GO" id="GO:0016581">
    <property type="term" value="C:NuRD complex"/>
    <property type="evidence" value="ECO:0007669"/>
    <property type="project" value="TreeGrafter"/>
</dbReference>
<dbReference type="InterPro" id="IPR040386">
    <property type="entry name" value="P66"/>
</dbReference>
<feature type="compositionally biased region" description="Basic and acidic residues" evidence="6">
    <location>
        <begin position="172"/>
        <end position="191"/>
    </location>
</feature>
<evidence type="ECO:0000256" key="6">
    <source>
        <dbReference type="SAM" id="MobiDB-lite"/>
    </source>
</evidence>
<feature type="region of interest" description="Disordered" evidence="6">
    <location>
        <begin position="484"/>
        <end position="656"/>
    </location>
</feature>
<comment type="caution">
    <text evidence="7">The sequence shown here is derived from an EMBL/GenBank/DDBJ whole genome shotgun (WGS) entry which is preliminary data.</text>
</comment>
<evidence type="ECO:0000313" key="8">
    <source>
        <dbReference type="Proteomes" id="UP000192578"/>
    </source>
</evidence>
<evidence type="ECO:0000256" key="4">
    <source>
        <dbReference type="ARBA" id="ARBA00023163"/>
    </source>
</evidence>
<dbReference type="AlphaFoldDB" id="A0A1W0X9U1"/>
<keyword evidence="3" id="KW-0175">Coiled coil</keyword>
<dbReference type="Proteomes" id="UP000192578">
    <property type="component" value="Unassembled WGS sequence"/>
</dbReference>
<dbReference type="GO" id="GO:0000122">
    <property type="term" value="P:negative regulation of transcription by RNA polymerase II"/>
    <property type="evidence" value="ECO:0007669"/>
    <property type="project" value="InterPro"/>
</dbReference>
<name>A0A1W0X9U1_HYPEX</name>
<gene>
    <name evidence="7" type="ORF">BV898_01837</name>
</gene>
<accession>A0A1W0X9U1</accession>
<dbReference type="PANTHER" id="PTHR13455:SF7">
    <property type="entry name" value="SIMJANG, ISOFORM E"/>
    <property type="match status" value="1"/>
</dbReference>
<feature type="compositionally biased region" description="Low complexity" evidence="6">
    <location>
        <begin position="491"/>
        <end position="512"/>
    </location>
</feature>